<comment type="caution">
    <text evidence="2">The sequence shown here is derived from an EMBL/GenBank/DDBJ whole genome shotgun (WGS) entry which is preliminary data.</text>
</comment>
<accession>A0A4C1YU54</accession>
<gene>
    <name evidence="2" type="ORF">EVAR_53171_1</name>
</gene>
<evidence type="ECO:0000313" key="3">
    <source>
        <dbReference type="Proteomes" id="UP000299102"/>
    </source>
</evidence>
<organism evidence="2 3">
    <name type="scientific">Eumeta variegata</name>
    <name type="common">Bagworm moth</name>
    <name type="synonym">Eumeta japonica</name>
    <dbReference type="NCBI Taxonomy" id="151549"/>
    <lineage>
        <taxon>Eukaryota</taxon>
        <taxon>Metazoa</taxon>
        <taxon>Ecdysozoa</taxon>
        <taxon>Arthropoda</taxon>
        <taxon>Hexapoda</taxon>
        <taxon>Insecta</taxon>
        <taxon>Pterygota</taxon>
        <taxon>Neoptera</taxon>
        <taxon>Endopterygota</taxon>
        <taxon>Lepidoptera</taxon>
        <taxon>Glossata</taxon>
        <taxon>Ditrysia</taxon>
        <taxon>Tineoidea</taxon>
        <taxon>Psychidae</taxon>
        <taxon>Oiketicinae</taxon>
        <taxon>Eumeta</taxon>
    </lineage>
</organism>
<dbReference type="EMBL" id="BGZK01001443">
    <property type="protein sequence ID" value="GBP80031.1"/>
    <property type="molecule type" value="Genomic_DNA"/>
</dbReference>
<sequence length="117" mass="13294">MSESDRPDRADAEDTAESRHQALAPLMCGLVTRPPRARPGRWPRSRLHSTDENEMKMKDYARNGIKEVSSSRRAGVARRSLGCGAWARRHDLCSAVIWNYAYLQPEARNLPLMLKFA</sequence>
<protein>
    <submittedName>
        <fullName evidence="2">Uncharacterized protein</fullName>
    </submittedName>
</protein>
<dbReference type="Proteomes" id="UP000299102">
    <property type="component" value="Unassembled WGS sequence"/>
</dbReference>
<evidence type="ECO:0000256" key="1">
    <source>
        <dbReference type="SAM" id="MobiDB-lite"/>
    </source>
</evidence>
<proteinExistence type="predicted"/>
<evidence type="ECO:0000313" key="2">
    <source>
        <dbReference type="EMBL" id="GBP80031.1"/>
    </source>
</evidence>
<feature type="compositionally biased region" description="Basic residues" evidence="1">
    <location>
        <begin position="35"/>
        <end position="47"/>
    </location>
</feature>
<dbReference type="AlphaFoldDB" id="A0A4C1YU54"/>
<feature type="compositionally biased region" description="Basic and acidic residues" evidence="1">
    <location>
        <begin position="1"/>
        <end position="20"/>
    </location>
</feature>
<name>A0A4C1YU54_EUMVA</name>
<feature type="region of interest" description="Disordered" evidence="1">
    <location>
        <begin position="1"/>
        <end position="55"/>
    </location>
</feature>
<reference evidence="2 3" key="1">
    <citation type="journal article" date="2019" name="Commun. Biol.">
        <title>The bagworm genome reveals a unique fibroin gene that provides high tensile strength.</title>
        <authorList>
            <person name="Kono N."/>
            <person name="Nakamura H."/>
            <person name="Ohtoshi R."/>
            <person name="Tomita M."/>
            <person name="Numata K."/>
            <person name="Arakawa K."/>
        </authorList>
    </citation>
    <scope>NUCLEOTIDE SEQUENCE [LARGE SCALE GENOMIC DNA]</scope>
</reference>
<keyword evidence="3" id="KW-1185">Reference proteome</keyword>